<gene>
    <name evidence="2" type="ORF">S06H3_11376</name>
</gene>
<keyword evidence="1" id="KW-0812">Transmembrane</keyword>
<reference evidence="2" key="1">
    <citation type="journal article" date="2014" name="Front. Microbiol.">
        <title>High frequency of phylogenetically diverse reductive dehalogenase-homologous genes in deep subseafloor sedimentary metagenomes.</title>
        <authorList>
            <person name="Kawai M."/>
            <person name="Futagami T."/>
            <person name="Toyoda A."/>
            <person name="Takaki Y."/>
            <person name="Nishi S."/>
            <person name="Hori S."/>
            <person name="Arai W."/>
            <person name="Tsubouchi T."/>
            <person name="Morono Y."/>
            <person name="Uchiyama I."/>
            <person name="Ito T."/>
            <person name="Fujiyama A."/>
            <person name="Inagaki F."/>
            <person name="Takami H."/>
        </authorList>
    </citation>
    <scope>NUCLEOTIDE SEQUENCE</scope>
    <source>
        <strain evidence="2">Expedition CK06-06</strain>
    </source>
</reference>
<name>X1NAA3_9ZZZZ</name>
<sequence length="36" mass="4427">YVEVMSTWLNLMMMAIFGTLDLLLFRQPWAMNFQEW</sequence>
<dbReference type="EMBL" id="BARV01005494">
    <property type="protein sequence ID" value="GAI15569.1"/>
    <property type="molecule type" value="Genomic_DNA"/>
</dbReference>
<keyword evidence="1" id="KW-0472">Membrane</keyword>
<proteinExistence type="predicted"/>
<accession>X1NAA3</accession>
<organism evidence="2">
    <name type="scientific">marine sediment metagenome</name>
    <dbReference type="NCBI Taxonomy" id="412755"/>
    <lineage>
        <taxon>unclassified sequences</taxon>
        <taxon>metagenomes</taxon>
        <taxon>ecological metagenomes</taxon>
    </lineage>
</organism>
<keyword evidence="1" id="KW-1133">Transmembrane helix</keyword>
<dbReference type="AlphaFoldDB" id="X1NAA3"/>
<protein>
    <submittedName>
        <fullName evidence="2">Uncharacterized protein</fullName>
    </submittedName>
</protein>
<comment type="caution">
    <text evidence="2">The sequence shown here is derived from an EMBL/GenBank/DDBJ whole genome shotgun (WGS) entry which is preliminary data.</text>
</comment>
<feature type="transmembrane region" description="Helical" evidence="1">
    <location>
        <begin position="6"/>
        <end position="25"/>
    </location>
</feature>
<evidence type="ECO:0000313" key="2">
    <source>
        <dbReference type="EMBL" id="GAI15569.1"/>
    </source>
</evidence>
<evidence type="ECO:0000256" key="1">
    <source>
        <dbReference type="SAM" id="Phobius"/>
    </source>
</evidence>
<feature type="non-terminal residue" evidence="2">
    <location>
        <position position="1"/>
    </location>
</feature>